<evidence type="ECO:0000259" key="4">
    <source>
        <dbReference type="SMART" id="SM00331"/>
    </source>
</evidence>
<dbReference type="SMART" id="SM00331">
    <property type="entry name" value="PP2C_SIG"/>
    <property type="match status" value="1"/>
</dbReference>
<feature type="region of interest" description="Disordered" evidence="2">
    <location>
        <begin position="1"/>
        <end position="79"/>
    </location>
</feature>
<feature type="domain" description="GAF" evidence="3">
    <location>
        <begin position="270"/>
        <end position="413"/>
    </location>
</feature>
<dbReference type="PANTHER" id="PTHR43156">
    <property type="entry name" value="STAGE II SPORULATION PROTEIN E-RELATED"/>
    <property type="match status" value="1"/>
</dbReference>
<protein>
    <recommendedName>
        <fullName evidence="7">Serine/threonine protein phosphatase</fullName>
    </recommendedName>
</protein>
<dbReference type="SUPFAM" id="SSF55781">
    <property type="entry name" value="GAF domain-like"/>
    <property type="match status" value="2"/>
</dbReference>
<feature type="compositionally biased region" description="Basic and acidic residues" evidence="2">
    <location>
        <begin position="58"/>
        <end position="67"/>
    </location>
</feature>
<dbReference type="Pfam" id="PF07228">
    <property type="entry name" value="SpoIIE"/>
    <property type="match status" value="1"/>
</dbReference>
<dbReference type="PANTHER" id="PTHR43156:SF2">
    <property type="entry name" value="STAGE II SPORULATION PROTEIN E"/>
    <property type="match status" value="1"/>
</dbReference>
<dbReference type="AlphaFoldDB" id="A0A916RHN9"/>
<dbReference type="SMART" id="SM00065">
    <property type="entry name" value="GAF"/>
    <property type="match status" value="2"/>
</dbReference>
<dbReference type="Pfam" id="PF13185">
    <property type="entry name" value="GAF_2"/>
    <property type="match status" value="2"/>
</dbReference>
<gene>
    <name evidence="5" type="ORF">GCM10011507_05490</name>
</gene>
<accession>A0A916RHN9</accession>
<evidence type="ECO:0000256" key="1">
    <source>
        <dbReference type="ARBA" id="ARBA00022801"/>
    </source>
</evidence>
<evidence type="ECO:0000256" key="2">
    <source>
        <dbReference type="SAM" id="MobiDB-lite"/>
    </source>
</evidence>
<dbReference type="SUPFAM" id="SSF81606">
    <property type="entry name" value="PP2C-like"/>
    <property type="match status" value="1"/>
</dbReference>
<feature type="compositionally biased region" description="Low complexity" evidence="2">
    <location>
        <begin position="31"/>
        <end position="40"/>
    </location>
</feature>
<dbReference type="InterPro" id="IPR052016">
    <property type="entry name" value="Bact_Sigma-Reg"/>
</dbReference>
<proteinExistence type="predicted"/>
<dbReference type="Gene3D" id="3.30.450.40">
    <property type="match status" value="2"/>
</dbReference>
<name>A0A916RHN9_9BACT</name>
<dbReference type="InterPro" id="IPR036457">
    <property type="entry name" value="PPM-type-like_dom_sf"/>
</dbReference>
<feature type="domain" description="PPM-type phosphatase" evidence="4">
    <location>
        <begin position="441"/>
        <end position="663"/>
    </location>
</feature>
<feature type="compositionally biased region" description="Polar residues" evidence="2">
    <location>
        <begin position="46"/>
        <end position="57"/>
    </location>
</feature>
<evidence type="ECO:0000259" key="3">
    <source>
        <dbReference type="SMART" id="SM00065"/>
    </source>
</evidence>
<dbReference type="InterPro" id="IPR003018">
    <property type="entry name" value="GAF"/>
</dbReference>
<dbReference type="InterPro" id="IPR029016">
    <property type="entry name" value="GAF-like_dom_sf"/>
</dbReference>
<dbReference type="EMBL" id="BMJB01000001">
    <property type="protein sequence ID" value="GGA57036.1"/>
    <property type="molecule type" value="Genomic_DNA"/>
</dbReference>
<evidence type="ECO:0000313" key="6">
    <source>
        <dbReference type="Proteomes" id="UP000648801"/>
    </source>
</evidence>
<organism evidence="5 6">
    <name type="scientific">Edaphobacter acidisoli</name>
    <dbReference type="NCBI Taxonomy" id="2040573"/>
    <lineage>
        <taxon>Bacteria</taxon>
        <taxon>Pseudomonadati</taxon>
        <taxon>Acidobacteriota</taxon>
        <taxon>Terriglobia</taxon>
        <taxon>Terriglobales</taxon>
        <taxon>Acidobacteriaceae</taxon>
        <taxon>Edaphobacter</taxon>
    </lineage>
</organism>
<dbReference type="InterPro" id="IPR001932">
    <property type="entry name" value="PPM-type_phosphatase-like_dom"/>
</dbReference>
<keyword evidence="1" id="KW-0378">Hydrolase</keyword>
<reference evidence="5" key="1">
    <citation type="journal article" date="2014" name="Int. J. Syst. Evol. Microbiol.">
        <title>Complete genome sequence of Corynebacterium casei LMG S-19264T (=DSM 44701T), isolated from a smear-ripened cheese.</title>
        <authorList>
            <consortium name="US DOE Joint Genome Institute (JGI-PGF)"/>
            <person name="Walter F."/>
            <person name="Albersmeier A."/>
            <person name="Kalinowski J."/>
            <person name="Ruckert C."/>
        </authorList>
    </citation>
    <scope>NUCLEOTIDE SEQUENCE</scope>
    <source>
        <strain evidence="5">CGMCC 1.15447</strain>
    </source>
</reference>
<sequence>MCAARNTPRGYPDTPQTSSATGNIIRERRMPSPIKSPSSKPDGKDTPTSASTPSDARQSGEHFEGDYRPTASKSLFHPHASDPKIRVEPLQVDFLRTLADALNATLDLNTLMHRVADLVRAVIDYRIFAILLINERAQDLRMRFQVGHTPEVERMRVKMGRGIVGQAALLRQSILVEDVTEVEHYINANPNVRSELAVPLVVKNKVIGVLDIESETAGYFTLEHQHLIELVASRMAIAIENARLYTRVSRQAQTLAVLNEISREITSILDLDDLLERIGLLLKRVIDFQMFSILLLNERTGELEHRFSSRYGERITLDRIVPLGQGIIGLAAQQREPLVSSDTRKDPRYIAANPETRSELAAPLLYKGKVIGVLDLEHTRVNYYNEDHQRTLSTLAAQIAISIANARLYQRISDEEQRMESDLEMARKVQLRLMPTRSPKLANAEIAAKFLAARSIGGDLYDFLDYGQGRIALAIGDVSGKAAPAALYAALVSGILRSLAPQHLSPAAMLTALNDQLQERKLDAQYVTMLFAVWDDNNRTLQIANAGSVQPLFVPGTISVANGPRVRTINAEGFPLGLFPQAVYEEFTFSTQPGDQIVFFSDGIVDAENANHDMFGNDRLEKTLASLPNPTASSTVKSVLDAVEAFQAGMDHFDDETLVVLHVN</sequence>
<evidence type="ECO:0008006" key="7">
    <source>
        <dbReference type="Google" id="ProtNLM"/>
    </source>
</evidence>
<dbReference type="Gene3D" id="3.60.40.10">
    <property type="entry name" value="PPM-type phosphatase domain"/>
    <property type="match status" value="1"/>
</dbReference>
<dbReference type="GO" id="GO:0016791">
    <property type="term" value="F:phosphatase activity"/>
    <property type="evidence" value="ECO:0007669"/>
    <property type="project" value="TreeGrafter"/>
</dbReference>
<dbReference type="Proteomes" id="UP000648801">
    <property type="component" value="Unassembled WGS sequence"/>
</dbReference>
<comment type="caution">
    <text evidence="5">The sequence shown here is derived from an EMBL/GenBank/DDBJ whole genome shotgun (WGS) entry which is preliminary data.</text>
</comment>
<evidence type="ECO:0000313" key="5">
    <source>
        <dbReference type="EMBL" id="GGA57036.1"/>
    </source>
</evidence>
<keyword evidence="6" id="KW-1185">Reference proteome</keyword>
<feature type="domain" description="GAF" evidence="3">
    <location>
        <begin position="107"/>
        <end position="249"/>
    </location>
</feature>
<reference evidence="5" key="2">
    <citation type="submission" date="2020-09" db="EMBL/GenBank/DDBJ databases">
        <authorList>
            <person name="Sun Q."/>
            <person name="Zhou Y."/>
        </authorList>
    </citation>
    <scope>NUCLEOTIDE SEQUENCE</scope>
    <source>
        <strain evidence="5">CGMCC 1.15447</strain>
    </source>
</reference>